<comment type="caution">
    <text evidence="1">The sequence shown here is derived from an EMBL/GenBank/DDBJ whole genome shotgun (WGS) entry which is preliminary data.</text>
</comment>
<gene>
    <name evidence="1" type="ORF">J0M35_07300</name>
</gene>
<proteinExistence type="predicted"/>
<organism evidence="1 2">
    <name type="scientific">Candidatus Obscuribacter phosphatis</name>
    <dbReference type="NCBI Taxonomy" id="1906157"/>
    <lineage>
        <taxon>Bacteria</taxon>
        <taxon>Bacillati</taxon>
        <taxon>Candidatus Melainabacteria</taxon>
        <taxon>Candidatus Obscuribacterales</taxon>
        <taxon>Candidatus Obscuribacteraceae</taxon>
        <taxon>Candidatus Obscuribacter</taxon>
    </lineage>
</organism>
<accession>A0A8J7PH91</accession>
<dbReference type="EMBL" id="JAFLCK010000008">
    <property type="protein sequence ID" value="MBN8660153.1"/>
    <property type="molecule type" value="Genomic_DNA"/>
</dbReference>
<name>A0A8J7PH91_9BACT</name>
<reference evidence="1" key="1">
    <citation type="submission" date="2021-02" db="EMBL/GenBank/DDBJ databases">
        <title>Genome-Resolved Metagenomics of a Microbial Community Performing Photosynthetic Biological Nutrient Removal.</title>
        <authorList>
            <person name="Mcdaniel E.A."/>
        </authorList>
    </citation>
    <scope>NUCLEOTIDE SEQUENCE</scope>
    <source>
        <strain evidence="1">UWPOB_OBS1</strain>
    </source>
</reference>
<dbReference type="Proteomes" id="UP000664277">
    <property type="component" value="Unassembled WGS sequence"/>
</dbReference>
<sequence>MAFSKYVESEQISGTAFEMPDGYLAELPVYRRLADSSFMSPEEEARLKREPFRFPQNDRVSQDKLAALGFAADKGFSFYSSTPESDCVKSSSSFGFGFFGKYFGGRKFELDRSCQLAGLAREAAALSLVGFTGGKGGEGGVIASVLENSLNRDSHSASPATRFSFIQNVQSVQSVQSVQNARRDGQADSQSNFSDVDPSRLLAGLRKVENRSGLALDLVRLSADTAVVSRAYDQALKQMTNKPNACLIESQALKRNLMQCDI</sequence>
<evidence type="ECO:0000313" key="1">
    <source>
        <dbReference type="EMBL" id="MBN8660153.1"/>
    </source>
</evidence>
<protein>
    <submittedName>
        <fullName evidence="1">Uncharacterized protein</fullName>
    </submittedName>
</protein>
<evidence type="ECO:0000313" key="2">
    <source>
        <dbReference type="Proteomes" id="UP000664277"/>
    </source>
</evidence>
<dbReference type="AlphaFoldDB" id="A0A8J7PH91"/>